<dbReference type="InterPro" id="IPR053191">
    <property type="entry name" value="DcsG_Biosynth_Enzyme"/>
</dbReference>
<sequence length="299" mass="32807">MTPRPPATRDHSRVALVTCDLFPDLYQDDQDLRDLLRQRGVEAEAVRWDDATADWGSYDLAVIRSPWDYVPRREQFIAWAHSVPRLLNPADVLEWNTDKRYLGELAGAGLPVTPTEFVAPGRQWTPPTEGEWVVKPTVSAASQDTGRYRLPGQRALAEAHVARLTAAGRTAMVQPYLSAVDEFGETALICLPDATGALTFSHAVRKGPMLTGPDDGTIKPGSETIDPRTPTPAERHTAERVLTHVPGGPERLLYARVDLIPGPGGDPLLVELELTEPSLFLRESDGAAQRLSDAITIRL</sequence>
<proteinExistence type="predicted"/>
<dbReference type="OrthoDB" id="3373978at2"/>
<accession>A0A4V3C7G0</accession>
<dbReference type="RefSeq" id="WP_133872176.1">
    <property type="nucleotide sequence ID" value="NZ_BOMD01000094.1"/>
</dbReference>
<evidence type="ECO:0000313" key="2">
    <source>
        <dbReference type="EMBL" id="TDO37578.1"/>
    </source>
</evidence>
<evidence type="ECO:0000313" key="3">
    <source>
        <dbReference type="Proteomes" id="UP000294901"/>
    </source>
</evidence>
<dbReference type="EMBL" id="SNWR01000001">
    <property type="protein sequence ID" value="TDO37578.1"/>
    <property type="molecule type" value="Genomic_DNA"/>
</dbReference>
<evidence type="ECO:0000256" key="1">
    <source>
        <dbReference type="SAM" id="MobiDB-lite"/>
    </source>
</evidence>
<evidence type="ECO:0008006" key="4">
    <source>
        <dbReference type="Google" id="ProtNLM"/>
    </source>
</evidence>
<name>A0A4V3C7G0_9ACTN</name>
<dbReference type="AlphaFoldDB" id="A0A4V3C7G0"/>
<keyword evidence="3" id="KW-1185">Reference proteome</keyword>
<dbReference type="PANTHER" id="PTHR39217">
    <property type="match status" value="1"/>
</dbReference>
<dbReference type="PANTHER" id="PTHR39217:SF1">
    <property type="entry name" value="GLUTATHIONE SYNTHETASE"/>
    <property type="match status" value="1"/>
</dbReference>
<reference evidence="2 3" key="1">
    <citation type="submission" date="2019-03" db="EMBL/GenBank/DDBJ databases">
        <title>Sequencing the genomes of 1000 actinobacteria strains.</title>
        <authorList>
            <person name="Klenk H.-P."/>
        </authorList>
    </citation>
    <scope>NUCLEOTIDE SEQUENCE [LARGE SCALE GENOMIC DNA]</scope>
    <source>
        <strain evidence="2 3">DSM 43805</strain>
    </source>
</reference>
<dbReference type="Proteomes" id="UP000294901">
    <property type="component" value="Unassembled WGS sequence"/>
</dbReference>
<comment type="caution">
    <text evidence="2">The sequence shown here is derived from an EMBL/GenBank/DDBJ whole genome shotgun (WGS) entry which is preliminary data.</text>
</comment>
<feature type="region of interest" description="Disordered" evidence="1">
    <location>
        <begin position="211"/>
        <end position="235"/>
    </location>
</feature>
<organism evidence="2 3">
    <name type="scientific">Paractinoplanes brasiliensis</name>
    <dbReference type="NCBI Taxonomy" id="52695"/>
    <lineage>
        <taxon>Bacteria</taxon>
        <taxon>Bacillati</taxon>
        <taxon>Actinomycetota</taxon>
        <taxon>Actinomycetes</taxon>
        <taxon>Micromonosporales</taxon>
        <taxon>Micromonosporaceae</taxon>
        <taxon>Paractinoplanes</taxon>
    </lineage>
</organism>
<protein>
    <recommendedName>
        <fullName evidence="4">Glutathione synthase/RimK-type ligase-like ATP-grasp enzyme</fullName>
    </recommendedName>
</protein>
<gene>
    <name evidence="2" type="ORF">C8E87_1209</name>
</gene>